<feature type="region of interest" description="Disordered" evidence="8">
    <location>
        <begin position="176"/>
        <end position="203"/>
    </location>
</feature>
<dbReference type="OrthoDB" id="9801329at2"/>
<evidence type="ECO:0000256" key="6">
    <source>
        <dbReference type="ARBA" id="ARBA00070964"/>
    </source>
</evidence>
<keyword evidence="4 7" id="KW-0269">Exonuclease</keyword>
<dbReference type="Pfam" id="PF00929">
    <property type="entry name" value="RNase_T"/>
    <property type="match status" value="1"/>
</dbReference>
<keyword evidence="3 7" id="KW-0378">Hydrolase</keyword>
<evidence type="ECO:0000256" key="5">
    <source>
        <dbReference type="ARBA" id="ARBA00057155"/>
    </source>
</evidence>
<dbReference type="GO" id="GO:0005737">
    <property type="term" value="C:cytoplasm"/>
    <property type="evidence" value="ECO:0007669"/>
    <property type="project" value="UniProtKB-SubCell"/>
</dbReference>
<dbReference type="AlphaFoldDB" id="A0A411YLG5"/>
<dbReference type="EMBL" id="CP036402">
    <property type="protein sequence ID" value="QBI22056.1"/>
    <property type="molecule type" value="Genomic_DNA"/>
</dbReference>
<comment type="subcellular location">
    <subcellularLocation>
        <location evidence="7">Cytoplasm</location>
    </subcellularLocation>
</comment>
<dbReference type="HAMAP" id="MF_00045">
    <property type="entry name" value="Oligoribonuclease"/>
    <property type="match status" value="1"/>
</dbReference>
<dbReference type="GO" id="GO:0003676">
    <property type="term" value="F:nucleic acid binding"/>
    <property type="evidence" value="ECO:0007669"/>
    <property type="project" value="InterPro"/>
</dbReference>
<evidence type="ECO:0000256" key="3">
    <source>
        <dbReference type="ARBA" id="ARBA00022801"/>
    </source>
</evidence>
<dbReference type="EC" id="3.1.-.-" evidence="7"/>
<evidence type="ECO:0000313" key="11">
    <source>
        <dbReference type="Proteomes" id="UP000291469"/>
    </source>
</evidence>
<dbReference type="InterPro" id="IPR012337">
    <property type="entry name" value="RNaseH-like_sf"/>
</dbReference>
<dbReference type="FunFam" id="3.30.420.10:FF:000003">
    <property type="entry name" value="Oligoribonuclease"/>
    <property type="match status" value="1"/>
</dbReference>
<accession>A0A411YLG5</accession>
<comment type="similarity">
    <text evidence="1 7">Belongs to the oligoribonuclease family.</text>
</comment>
<keyword evidence="7" id="KW-0963">Cytoplasm</keyword>
<evidence type="ECO:0000313" key="10">
    <source>
        <dbReference type="EMBL" id="QBI22056.1"/>
    </source>
</evidence>
<evidence type="ECO:0000256" key="2">
    <source>
        <dbReference type="ARBA" id="ARBA00022722"/>
    </source>
</evidence>
<dbReference type="KEGG" id="erz:ER308_14425"/>
<proteinExistence type="inferred from homology"/>
<dbReference type="SUPFAM" id="SSF53098">
    <property type="entry name" value="Ribonuclease H-like"/>
    <property type="match status" value="1"/>
</dbReference>
<feature type="domain" description="Exonuclease" evidence="9">
    <location>
        <begin position="4"/>
        <end position="179"/>
    </location>
</feature>
<evidence type="ECO:0000256" key="1">
    <source>
        <dbReference type="ARBA" id="ARBA00009921"/>
    </source>
</evidence>
<dbReference type="Proteomes" id="UP000291469">
    <property type="component" value="Chromosome"/>
</dbReference>
<dbReference type="SMART" id="SM00479">
    <property type="entry name" value="EXOIII"/>
    <property type="match status" value="1"/>
</dbReference>
<keyword evidence="2 7" id="KW-0540">Nuclease</keyword>
<dbReference type="Gene3D" id="3.30.420.10">
    <property type="entry name" value="Ribonuclease H-like superfamily/Ribonuclease H"/>
    <property type="match status" value="1"/>
</dbReference>
<evidence type="ECO:0000256" key="4">
    <source>
        <dbReference type="ARBA" id="ARBA00022839"/>
    </source>
</evidence>
<dbReference type="InterPro" id="IPR022894">
    <property type="entry name" value="Oligoribonuclease"/>
</dbReference>
<evidence type="ECO:0000256" key="7">
    <source>
        <dbReference type="HAMAP-Rule" id="MF_00045"/>
    </source>
</evidence>
<dbReference type="PANTHER" id="PTHR11046">
    <property type="entry name" value="OLIGORIBONUCLEASE, MITOCHONDRIAL"/>
    <property type="match status" value="1"/>
</dbReference>
<dbReference type="PANTHER" id="PTHR11046:SF0">
    <property type="entry name" value="OLIGORIBONUCLEASE, MITOCHONDRIAL"/>
    <property type="match status" value="1"/>
</dbReference>
<sequence>MERPLVWVDLEMTGLDPERDVIVEVAVIVTDGALETTVEGPDLVIGQPDEKLDQMVEVVRDMHEKSGLTEAIRRSEVTVTDAERQVLSFIAEHVPDQLVAPLAGNSVHADRMFLRAYMPQVESHLHYRNVDVSTIKELAKRWRPDAVASAPTKDGGHRALADIRESIAELRHYRDAIFGPPSDNGGTPGAAPDAEDAGPVHEA</sequence>
<evidence type="ECO:0000256" key="8">
    <source>
        <dbReference type="SAM" id="MobiDB-lite"/>
    </source>
</evidence>
<dbReference type="InterPro" id="IPR013520">
    <property type="entry name" value="Ribonucl_H"/>
</dbReference>
<comment type="function">
    <text evidence="5 7">3'-to-5' exoribonuclease specific for small oligoribonucleotides.</text>
</comment>
<organism evidence="10 11">
    <name type="scientific">Egibacter rhizosphaerae</name>
    <dbReference type="NCBI Taxonomy" id="1670831"/>
    <lineage>
        <taxon>Bacteria</taxon>
        <taxon>Bacillati</taxon>
        <taxon>Actinomycetota</taxon>
        <taxon>Nitriliruptoria</taxon>
        <taxon>Egibacterales</taxon>
        <taxon>Egibacteraceae</taxon>
        <taxon>Egibacter</taxon>
    </lineage>
</organism>
<gene>
    <name evidence="7" type="primary">orn</name>
    <name evidence="10" type="ORF">ER308_14425</name>
</gene>
<feature type="active site" evidence="7">
    <location>
        <position position="127"/>
    </location>
</feature>
<reference evidence="10 11" key="1">
    <citation type="submission" date="2019-01" db="EMBL/GenBank/DDBJ databases">
        <title>Egibacter rhizosphaerae EGI 80759T.</title>
        <authorList>
            <person name="Chen D.-D."/>
            <person name="Tian Y."/>
            <person name="Jiao J.-Y."/>
            <person name="Zhang X.-T."/>
            <person name="Zhang Y.-G."/>
            <person name="Zhang Y."/>
            <person name="Xiao M."/>
            <person name="Shu W.-S."/>
            <person name="Li W.-J."/>
        </authorList>
    </citation>
    <scope>NUCLEOTIDE SEQUENCE [LARGE SCALE GENOMIC DNA]</scope>
    <source>
        <strain evidence="10 11">EGI 80759</strain>
    </source>
</reference>
<evidence type="ECO:0000259" key="9">
    <source>
        <dbReference type="SMART" id="SM00479"/>
    </source>
</evidence>
<dbReference type="NCBIfam" id="NF003765">
    <property type="entry name" value="PRK05359.1"/>
    <property type="match status" value="1"/>
</dbReference>
<dbReference type="InterPro" id="IPR036397">
    <property type="entry name" value="RNaseH_sf"/>
</dbReference>
<name>A0A411YLG5_9ACTN</name>
<dbReference type="CDD" id="cd06135">
    <property type="entry name" value="Orn"/>
    <property type="match status" value="1"/>
</dbReference>
<keyword evidence="11" id="KW-1185">Reference proteome</keyword>
<protein>
    <recommendedName>
        <fullName evidence="6 7">Oligoribonuclease</fullName>
        <ecNumber evidence="7">3.1.-.-</ecNumber>
    </recommendedName>
</protein>
<dbReference type="GO" id="GO:0000175">
    <property type="term" value="F:3'-5'-RNA exonuclease activity"/>
    <property type="evidence" value="ECO:0007669"/>
    <property type="project" value="InterPro"/>
</dbReference>